<dbReference type="PROSITE" id="PS51257">
    <property type="entry name" value="PROKAR_LIPOPROTEIN"/>
    <property type="match status" value="1"/>
</dbReference>
<gene>
    <name evidence="2" type="ORF">FUAX_28290</name>
</gene>
<sequence length="266" mass="30732">MGRLAKNLFYSVLVVFSLASCRKELVCPAYQSAFIPDLKQQQLYFSPFTPAGEPIPFEVNKDKNGLGPHGLYVDIKDKIFPKLNTIPLYDSIKIETDTAAYTVDVYDNQEQDLGEDGITEEILFTDGDDTDADATTEADSLSTDSTAVKHYHFNREQYVYMLHFAKYLPKPTGPEKKEPELGVLTQEVEEDSVETKRFLFFFKRKVKKQRGDTKGDEYVEVDEKEAKKKKRREKKKRKKNKRKEEEQATPNDQNDAKQEEDDLEDF</sequence>
<accession>A0AAU9CTL8</accession>
<name>A0AAU9CTL8_9BACT</name>
<dbReference type="AlphaFoldDB" id="A0AAU9CTL8"/>
<evidence type="ECO:0000313" key="2">
    <source>
        <dbReference type="EMBL" id="BDD10397.1"/>
    </source>
</evidence>
<dbReference type="KEGG" id="fax:FUAX_28290"/>
<proteinExistence type="predicted"/>
<evidence type="ECO:0008006" key="4">
    <source>
        <dbReference type="Google" id="ProtNLM"/>
    </source>
</evidence>
<dbReference type="Proteomes" id="UP001348817">
    <property type="component" value="Chromosome"/>
</dbReference>
<reference evidence="2 3" key="1">
    <citation type="submission" date="2021-12" db="EMBL/GenBank/DDBJ databases">
        <title>Genome sequencing of bacteria with rrn-lacking chromosome and rrn-plasmid.</title>
        <authorList>
            <person name="Anda M."/>
            <person name="Iwasaki W."/>
        </authorList>
    </citation>
    <scope>NUCLEOTIDE SEQUENCE [LARGE SCALE GENOMIC DNA]</scope>
    <source>
        <strain evidence="2 3">DSM 100852</strain>
    </source>
</reference>
<feature type="region of interest" description="Disordered" evidence="1">
    <location>
        <begin position="206"/>
        <end position="266"/>
    </location>
</feature>
<protein>
    <recommendedName>
        <fullName evidence="4">DUF4249 family protein</fullName>
    </recommendedName>
</protein>
<evidence type="ECO:0000313" key="3">
    <source>
        <dbReference type="Proteomes" id="UP001348817"/>
    </source>
</evidence>
<dbReference type="EMBL" id="AP025314">
    <property type="protein sequence ID" value="BDD10397.1"/>
    <property type="molecule type" value="Genomic_DNA"/>
</dbReference>
<evidence type="ECO:0000256" key="1">
    <source>
        <dbReference type="SAM" id="MobiDB-lite"/>
    </source>
</evidence>
<feature type="compositionally biased region" description="Basic residues" evidence="1">
    <location>
        <begin position="227"/>
        <end position="241"/>
    </location>
</feature>
<dbReference type="RefSeq" id="WP_338391956.1">
    <property type="nucleotide sequence ID" value="NZ_AP025314.1"/>
</dbReference>
<organism evidence="2 3">
    <name type="scientific">Fulvitalea axinellae</name>
    <dbReference type="NCBI Taxonomy" id="1182444"/>
    <lineage>
        <taxon>Bacteria</taxon>
        <taxon>Pseudomonadati</taxon>
        <taxon>Bacteroidota</taxon>
        <taxon>Cytophagia</taxon>
        <taxon>Cytophagales</taxon>
        <taxon>Persicobacteraceae</taxon>
        <taxon>Fulvitalea</taxon>
    </lineage>
</organism>
<keyword evidence="3" id="KW-1185">Reference proteome</keyword>